<dbReference type="Proteomes" id="UP000232003">
    <property type="component" value="Chromosome"/>
</dbReference>
<evidence type="ECO:0000313" key="8">
    <source>
        <dbReference type="Proteomes" id="UP000232003"/>
    </source>
</evidence>
<accession>A0A2K8SWB1</accession>
<evidence type="ECO:0000256" key="5">
    <source>
        <dbReference type="ARBA" id="ARBA00023239"/>
    </source>
</evidence>
<dbReference type="InterPro" id="IPR015421">
    <property type="entry name" value="PyrdxlP-dep_Trfase_major"/>
</dbReference>
<dbReference type="AlphaFoldDB" id="A0A2K8SWB1"/>
<sequence>MLNQNQIPLLDALKANAARPHAPFYTPGHKQGEGISQPLADLLGKAVFRADLTELADLDNLFAPQGVIQEAQQLAAAAFGALQTWFLVNGSTCGIEAAILATCGTGDKIILPRNVHSSAIAGLILSGAIPIFLNPEYDPVLDIAHSITPNAVESALQQHPDAKAVLTVYPTYYGVCGNLSAIANITHQYNIPLLVDEAHGAHFAFHPELPTPALAAGADLTVQSIHKVLGAMTQASMLHIQGNRIDCDRISKALQLLQSTSPSYLLLASLDAARQQMALHGKMLMSRTLQLANEARTKINQIPGLSVLQIPAYQEGLEGYSGFVALDETRLTVTVSGLGLTGFEADEILDEKFAVTAEFASLQHLTFIISLGNTPADIEQLVQSFTTLAKEYRRTNLTLKSDLWQDVFTTQCHPLHFSPREAFFAVSEILPLIQTNQRICAEIICPYPPGIPVLMPGEVITKPVLDYLQQIQAMGGFITGCNDTSFKTLKVLKI</sequence>
<dbReference type="InterPro" id="IPR000310">
    <property type="entry name" value="Orn/Lys/Arg_deCO2ase_major_dom"/>
</dbReference>
<dbReference type="Pfam" id="PF03711">
    <property type="entry name" value="OKR_DC_1_C"/>
    <property type="match status" value="1"/>
</dbReference>
<proteinExistence type="inferred from homology"/>
<evidence type="ECO:0000256" key="1">
    <source>
        <dbReference type="ARBA" id="ARBA00001933"/>
    </source>
</evidence>
<evidence type="ECO:0000256" key="3">
    <source>
        <dbReference type="ARBA" id="ARBA00022793"/>
    </source>
</evidence>
<dbReference type="RefSeq" id="WP_100900643.1">
    <property type="nucleotide sequence ID" value="NZ_CAWNNC010000001.1"/>
</dbReference>
<dbReference type="KEGG" id="nfl:COO91_05705"/>
<dbReference type="PANTHER" id="PTHR43277:SF4">
    <property type="entry name" value="ARGININE DECARBOXYLASE"/>
    <property type="match status" value="1"/>
</dbReference>
<dbReference type="SUPFAM" id="SSF53383">
    <property type="entry name" value="PLP-dependent transferases"/>
    <property type="match status" value="1"/>
</dbReference>
<feature type="domain" description="Orn/Lys/Arg decarboxylases family 1 pyridoxal-P attachment site" evidence="6">
    <location>
        <begin position="222"/>
        <end position="236"/>
    </location>
</feature>
<dbReference type="CDD" id="cd00615">
    <property type="entry name" value="Orn_deC_like"/>
    <property type="match status" value="1"/>
</dbReference>
<dbReference type="OrthoDB" id="9815233at2"/>
<keyword evidence="5" id="KW-0456">Lyase</keyword>
<dbReference type="InterPro" id="IPR008286">
    <property type="entry name" value="Prn/Lys/Arg_de-COase_C"/>
</dbReference>
<dbReference type="InterPro" id="IPR052357">
    <property type="entry name" value="Orn_Lys_Arg_decarboxylase-I"/>
</dbReference>
<dbReference type="Gene3D" id="3.90.100.10">
    <property type="entry name" value="Orn/Lys/Arg decarboxylase, C-terminal domain"/>
    <property type="match status" value="1"/>
</dbReference>
<dbReference type="InterPro" id="IPR015424">
    <property type="entry name" value="PyrdxlP-dep_Trfase"/>
</dbReference>
<comment type="cofactor">
    <cofactor evidence="1">
        <name>pyridoxal 5'-phosphate</name>
        <dbReference type="ChEBI" id="CHEBI:597326"/>
    </cofactor>
</comment>
<dbReference type="EMBL" id="CP024785">
    <property type="protein sequence ID" value="AUB39707.1"/>
    <property type="molecule type" value="Genomic_DNA"/>
</dbReference>
<dbReference type="PANTHER" id="PTHR43277">
    <property type="entry name" value="ARGININE DECARBOXYLASE"/>
    <property type="match status" value="1"/>
</dbReference>
<evidence type="ECO:0000256" key="4">
    <source>
        <dbReference type="ARBA" id="ARBA00022898"/>
    </source>
</evidence>
<keyword evidence="4" id="KW-0663">Pyridoxal phosphate</keyword>
<dbReference type="PROSITE" id="PS00703">
    <property type="entry name" value="OKR_DC_1"/>
    <property type="match status" value="1"/>
</dbReference>
<gene>
    <name evidence="7" type="ORF">COO91_05705</name>
</gene>
<protein>
    <submittedName>
        <fullName evidence="7">Arginine/lysine/ornithine decarboxylase</fullName>
    </submittedName>
</protein>
<reference evidence="7 8" key="1">
    <citation type="submission" date="2017-11" db="EMBL/GenBank/DDBJ databases">
        <title>Complete genome of a free-living desiccation-tolerant cyanobacterium and its photosynthetic adaptation to extreme terrestrial habitat.</title>
        <authorList>
            <person name="Shang J."/>
        </authorList>
    </citation>
    <scope>NUCLEOTIDE SEQUENCE [LARGE SCALE GENOMIC DNA]</scope>
    <source>
        <strain evidence="7 8">CCNUN1</strain>
    </source>
</reference>
<comment type="similarity">
    <text evidence="2">Belongs to the Orn/Lys/Arg decarboxylase class-I family.</text>
</comment>
<evidence type="ECO:0000313" key="7">
    <source>
        <dbReference type="EMBL" id="AUB39707.1"/>
    </source>
</evidence>
<organism evidence="7 8">
    <name type="scientific">Nostoc flagelliforme CCNUN1</name>
    <dbReference type="NCBI Taxonomy" id="2038116"/>
    <lineage>
        <taxon>Bacteria</taxon>
        <taxon>Bacillati</taxon>
        <taxon>Cyanobacteriota</taxon>
        <taxon>Cyanophyceae</taxon>
        <taxon>Nostocales</taxon>
        <taxon>Nostocaceae</taxon>
        <taxon>Nostoc</taxon>
    </lineage>
</organism>
<dbReference type="Pfam" id="PF01276">
    <property type="entry name" value="OKR_DC_1"/>
    <property type="match status" value="1"/>
</dbReference>
<keyword evidence="3" id="KW-0210">Decarboxylase</keyword>
<evidence type="ECO:0000256" key="2">
    <source>
        <dbReference type="ARBA" id="ARBA00010671"/>
    </source>
</evidence>
<dbReference type="GO" id="GO:0016831">
    <property type="term" value="F:carboxy-lyase activity"/>
    <property type="evidence" value="ECO:0007669"/>
    <property type="project" value="UniProtKB-KW"/>
</dbReference>
<name>A0A2K8SWB1_9NOSO</name>
<keyword evidence="8" id="KW-1185">Reference proteome</keyword>
<evidence type="ECO:0000259" key="6">
    <source>
        <dbReference type="PROSITE" id="PS00703"/>
    </source>
</evidence>
<dbReference type="Gene3D" id="3.40.640.10">
    <property type="entry name" value="Type I PLP-dependent aspartate aminotransferase-like (Major domain)"/>
    <property type="match status" value="1"/>
</dbReference>